<feature type="transmembrane region" description="Helical" evidence="1">
    <location>
        <begin position="20"/>
        <end position="39"/>
    </location>
</feature>
<dbReference type="PATRIC" id="fig|1229493.5.peg.4846"/>
<evidence type="ECO:0000256" key="1">
    <source>
        <dbReference type="SAM" id="Phobius"/>
    </source>
</evidence>
<dbReference type="EMBL" id="JPRD01000057">
    <property type="protein sequence ID" value="KIF49150.1"/>
    <property type="molecule type" value="Genomic_DNA"/>
</dbReference>
<organism evidence="2 3">
    <name type="scientific">Vibrio owensii CAIM 1854 = LMG 25443</name>
    <dbReference type="NCBI Taxonomy" id="1229493"/>
    <lineage>
        <taxon>Bacteria</taxon>
        <taxon>Pseudomonadati</taxon>
        <taxon>Pseudomonadota</taxon>
        <taxon>Gammaproteobacteria</taxon>
        <taxon>Vibrionales</taxon>
        <taxon>Vibrionaceae</taxon>
        <taxon>Vibrio</taxon>
    </lineage>
</organism>
<evidence type="ECO:0000313" key="3">
    <source>
        <dbReference type="Proteomes" id="UP000031586"/>
    </source>
</evidence>
<proteinExistence type="predicted"/>
<feature type="transmembrane region" description="Helical" evidence="1">
    <location>
        <begin position="59"/>
        <end position="80"/>
    </location>
</feature>
<sequence>MNQDGKKQLGSNRRKAALSFWQVVGFAFLPIVIGYQVLWSRYFANAPQEFWTNGMYHNALLLKLSSEFLMYLFMLWYLMFKTSSKYTISKPIVNSIFLITILYTSYGLLIELYSI</sequence>
<gene>
    <name evidence="2" type="ORF">H735_26355</name>
</gene>
<dbReference type="RefSeq" id="WP_020195641.1">
    <property type="nucleotide sequence ID" value="NZ_BAOH01000026.1"/>
</dbReference>
<reference evidence="2 3" key="1">
    <citation type="submission" date="2014-07" db="EMBL/GenBank/DDBJ databases">
        <title>Unique and conserved regions in Vibrio harveyi and related species in comparison with the shrimp pathogen Vibrio harveyi CAIM 1792.</title>
        <authorList>
            <person name="Espinoza-Valles I."/>
            <person name="Vora G."/>
            <person name="Leekitcharoenphon P."/>
            <person name="Ussery D."/>
            <person name="Hoj L."/>
            <person name="Gomez-Gil B."/>
        </authorList>
    </citation>
    <scope>NUCLEOTIDE SEQUENCE [LARGE SCALE GENOMIC DNA]</scope>
    <source>
        <strain evidence="3">CAIM 1854 / LMG 25443</strain>
    </source>
</reference>
<keyword evidence="1" id="KW-1133">Transmembrane helix</keyword>
<comment type="caution">
    <text evidence="2">The sequence shown here is derived from an EMBL/GenBank/DDBJ whole genome shotgun (WGS) entry which is preliminary data.</text>
</comment>
<name>A0A0C1YVU0_9VIBR</name>
<keyword evidence="1" id="KW-0812">Transmembrane</keyword>
<dbReference type="Proteomes" id="UP000031586">
    <property type="component" value="Unassembled WGS sequence"/>
</dbReference>
<protein>
    <submittedName>
        <fullName evidence="2">Uncharacterized protein</fullName>
    </submittedName>
</protein>
<accession>A0A0C1YVU0</accession>
<feature type="transmembrane region" description="Helical" evidence="1">
    <location>
        <begin position="92"/>
        <end position="113"/>
    </location>
</feature>
<evidence type="ECO:0000313" key="2">
    <source>
        <dbReference type="EMBL" id="KIF49150.1"/>
    </source>
</evidence>
<dbReference type="AlphaFoldDB" id="A0A0C1YVU0"/>
<keyword evidence="1" id="KW-0472">Membrane</keyword>